<dbReference type="Gene3D" id="3.40.33.10">
    <property type="entry name" value="CAP"/>
    <property type="match status" value="1"/>
</dbReference>
<evidence type="ECO:0000313" key="5">
    <source>
        <dbReference type="EMBL" id="KAJ8951165.1"/>
    </source>
</evidence>
<dbReference type="InterPro" id="IPR014044">
    <property type="entry name" value="CAP_dom"/>
</dbReference>
<dbReference type="InterPro" id="IPR035940">
    <property type="entry name" value="CAP_sf"/>
</dbReference>
<feature type="chain" id="PRO_5043855002" description="SCP domain-containing protein" evidence="3">
    <location>
        <begin position="21"/>
        <end position="262"/>
    </location>
</feature>
<gene>
    <name evidence="5" type="ORF">NQ318_021609</name>
</gene>
<evidence type="ECO:0000256" key="1">
    <source>
        <dbReference type="ARBA" id="ARBA00004613"/>
    </source>
</evidence>
<feature type="domain" description="SCP" evidence="4">
    <location>
        <begin position="188"/>
        <end position="262"/>
    </location>
</feature>
<evidence type="ECO:0000313" key="6">
    <source>
        <dbReference type="Proteomes" id="UP001162162"/>
    </source>
</evidence>
<name>A0AAV8YJL6_9CUCU</name>
<sequence>MRIPLRILLSFLFAFDLTDAGCDKRWPSCRQRGVNTVCLRGEDCSPVGGCRDLGGYQKFRQWMTEKHNELRNHIATVGRFKSTSDTSCEKFFKVRCLKPLASPLPLRPGAAARVALPKGGTGVVPKVMQKLRISVLESLLPKGNCSMSYVLRTPGNSANNDNCQEDDDIPKKYSNLVRIVEGGGGNSNDTRGGNSAAANMNAVSYDLDLEYVSQCHINMCEFEHDKCRLTPKFKDTSVGQNLYTGSYNLGTEEGLKHAVQAW</sequence>
<dbReference type="EMBL" id="JAPWTK010000089">
    <property type="protein sequence ID" value="KAJ8951165.1"/>
    <property type="molecule type" value="Genomic_DNA"/>
</dbReference>
<comment type="subcellular location">
    <subcellularLocation>
        <location evidence="1">Secreted</location>
    </subcellularLocation>
</comment>
<protein>
    <recommendedName>
        <fullName evidence="4">SCP domain-containing protein</fullName>
    </recommendedName>
</protein>
<feature type="signal peptide" evidence="3">
    <location>
        <begin position="1"/>
        <end position="20"/>
    </location>
</feature>
<evidence type="ECO:0000256" key="2">
    <source>
        <dbReference type="ARBA" id="ARBA00022525"/>
    </source>
</evidence>
<dbReference type="SUPFAM" id="SSF55797">
    <property type="entry name" value="PR-1-like"/>
    <property type="match status" value="1"/>
</dbReference>
<accession>A0AAV8YJL6</accession>
<dbReference type="GO" id="GO:0005576">
    <property type="term" value="C:extracellular region"/>
    <property type="evidence" value="ECO:0007669"/>
    <property type="project" value="UniProtKB-SubCell"/>
</dbReference>
<dbReference type="Pfam" id="PF00188">
    <property type="entry name" value="CAP"/>
    <property type="match status" value="1"/>
</dbReference>
<keyword evidence="2" id="KW-0964">Secreted</keyword>
<reference evidence="5" key="1">
    <citation type="journal article" date="2023" name="Insect Mol. Biol.">
        <title>Genome sequencing provides insights into the evolution of gene families encoding plant cell wall-degrading enzymes in longhorned beetles.</title>
        <authorList>
            <person name="Shin N.R."/>
            <person name="Okamura Y."/>
            <person name="Kirsch R."/>
            <person name="Pauchet Y."/>
        </authorList>
    </citation>
    <scope>NUCLEOTIDE SEQUENCE</scope>
    <source>
        <strain evidence="5">AMC_N1</strain>
    </source>
</reference>
<keyword evidence="6" id="KW-1185">Reference proteome</keyword>
<comment type="caution">
    <text evidence="5">The sequence shown here is derived from an EMBL/GenBank/DDBJ whole genome shotgun (WGS) entry which is preliminary data.</text>
</comment>
<dbReference type="AlphaFoldDB" id="A0AAV8YJL6"/>
<evidence type="ECO:0000259" key="4">
    <source>
        <dbReference type="Pfam" id="PF00188"/>
    </source>
</evidence>
<proteinExistence type="predicted"/>
<organism evidence="5 6">
    <name type="scientific">Aromia moschata</name>
    <dbReference type="NCBI Taxonomy" id="1265417"/>
    <lineage>
        <taxon>Eukaryota</taxon>
        <taxon>Metazoa</taxon>
        <taxon>Ecdysozoa</taxon>
        <taxon>Arthropoda</taxon>
        <taxon>Hexapoda</taxon>
        <taxon>Insecta</taxon>
        <taxon>Pterygota</taxon>
        <taxon>Neoptera</taxon>
        <taxon>Endopterygota</taxon>
        <taxon>Coleoptera</taxon>
        <taxon>Polyphaga</taxon>
        <taxon>Cucujiformia</taxon>
        <taxon>Chrysomeloidea</taxon>
        <taxon>Cerambycidae</taxon>
        <taxon>Cerambycinae</taxon>
        <taxon>Callichromatini</taxon>
        <taxon>Aromia</taxon>
    </lineage>
</organism>
<evidence type="ECO:0000256" key="3">
    <source>
        <dbReference type="SAM" id="SignalP"/>
    </source>
</evidence>
<keyword evidence="3" id="KW-0732">Signal</keyword>
<dbReference type="CDD" id="cd05380">
    <property type="entry name" value="CAP_euk"/>
    <property type="match status" value="1"/>
</dbReference>
<dbReference type="Proteomes" id="UP001162162">
    <property type="component" value="Unassembled WGS sequence"/>
</dbReference>